<evidence type="ECO:0000313" key="1">
    <source>
        <dbReference type="EMBL" id="OBX65572.1"/>
    </source>
</evidence>
<dbReference type="InterPro" id="IPR049676">
    <property type="entry name" value="QatC"/>
</dbReference>
<comment type="caution">
    <text evidence="1">The sequence shown here is derived from an EMBL/GenBank/DDBJ whole genome shotgun (WGS) entry which is preliminary data.</text>
</comment>
<protein>
    <submittedName>
        <fullName evidence="1">DNA-binding protein</fullName>
    </submittedName>
</protein>
<dbReference type="AlphaFoldDB" id="A0AA91FJV8"/>
<dbReference type="NCBIfam" id="NF041925">
    <property type="entry name" value="QatC"/>
    <property type="match status" value="1"/>
</dbReference>
<dbReference type="GO" id="GO:0003677">
    <property type="term" value="F:DNA binding"/>
    <property type="evidence" value="ECO:0007669"/>
    <property type="project" value="UniProtKB-KW"/>
</dbReference>
<dbReference type="SUPFAM" id="SSF52402">
    <property type="entry name" value="Adenine nucleotide alpha hydrolases-like"/>
    <property type="match status" value="1"/>
</dbReference>
<keyword evidence="1" id="KW-0238">DNA-binding</keyword>
<dbReference type="InterPro" id="IPR014729">
    <property type="entry name" value="Rossmann-like_a/b/a_fold"/>
</dbReference>
<sequence length="427" mass="48559">MTTLIFNHDKNLLPNETSDIIPVLLYGLEADNRIGHPIIENIKRLGIKVSEISMDFLSIALAVTAADTFVQRETAEDAWSRKLTIKLPLANPSVWLEVKQDLERALHFLSGDMWNFEFLPNGFSSPEPYDEQSRFKVLSLSELDCVCLFSGGLDSTIGAIDLLQQKKKPLLISHGYKGDAKLQHEIFDKLKGITNHFLLNADPHCKGSTDISMRTRSFNFLAFAIIGADVLKSITEKESIDIYIPENGFISINTPLTRRRIGSLSTRTTHPYFINNIQVIFNKLNMPFKLINPYQFKTKGEMVDECLDKRLLKKLVNTTVSCSHWKRKNQQCGICVPCLIRRSSLLRGKINEKKDYIFNDITKINDNTKQDDLIAILIANKRKDSENITKWILQSGSLPSEYIKDFERVFISGLSEVEVFLQSEGVI</sequence>
<dbReference type="Gene3D" id="3.40.50.620">
    <property type="entry name" value="HUPs"/>
    <property type="match status" value="1"/>
</dbReference>
<proteinExistence type="predicted"/>
<reference evidence="1" key="1">
    <citation type="submission" date="2016-06" db="EMBL/GenBank/DDBJ databases">
        <title>Draft genome of Moraxella osloensis CCUG 67237.</title>
        <authorList>
            <person name="Salva-Serra F."/>
            <person name="Engstrom-Jakobsson H."/>
            <person name="Thorell K."/>
            <person name="Gonzales-Siles L."/>
            <person name="Karlsson R."/>
            <person name="Boulund F."/>
            <person name="Engstrand L."/>
            <person name="Kristiansson E."/>
            <person name="Moore E."/>
        </authorList>
    </citation>
    <scope>NUCLEOTIDE SEQUENCE [LARGE SCALE GENOMIC DNA]</scope>
    <source>
        <strain evidence="1">CCUG 67237</strain>
    </source>
</reference>
<name>A0AA91FJV8_FAUOS</name>
<organism evidence="1">
    <name type="scientific">Faucicola osloensis</name>
    <name type="common">Moraxella osloensis</name>
    <dbReference type="NCBI Taxonomy" id="34062"/>
    <lineage>
        <taxon>Bacteria</taxon>
        <taxon>Pseudomonadati</taxon>
        <taxon>Pseudomonadota</taxon>
        <taxon>Gammaproteobacteria</taxon>
        <taxon>Moraxellales</taxon>
        <taxon>Moraxellaceae</taxon>
        <taxon>Faucicola</taxon>
    </lineage>
</organism>
<gene>
    <name evidence="1" type="ORF">A9299_08150</name>
</gene>
<accession>A0AA91FJV8</accession>
<dbReference type="EMBL" id="LZMT01000008">
    <property type="protein sequence ID" value="OBX65572.1"/>
    <property type="molecule type" value="Genomic_DNA"/>
</dbReference>